<gene>
    <name evidence="3" type="ORF">GCM10009533_03520</name>
</gene>
<name>A0ABP3LVE4_SACER</name>
<feature type="transmembrane region" description="Helical" evidence="2">
    <location>
        <begin position="176"/>
        <end position="196"/>
    </location>
</feature>
<dbReference type="EMBL" id="BAAAGS010000002">
    <property type="protein sequence ID" value="GAA0508044.1"/>
    <property type="molecule type" value="Genomic_DNA"/>
</dbReference>
<reference evidence="4" key="1">
    <citation type="journal article" date="2019" name="Int. J. Syst. Evol. Microbiol.">
        <title>The Global Catalogue of Microorganisms (GCM) 10K type strain sequencing project: providing services to taxonomists for standard genome sequencing and annotation.</title>
        <authorList>
            <consortium name="The Broad Institute Genomics Platform"/>
            <consortium name="The Broad Institute Genome Sequencing Center for Infectious Disease"/>
            <person name="Wu L."/>
            <person name="Ma J."/>
        </authorList>
    </citation>
    <scope>NUCLEOTIDE SEQUENCE [LARGE SCALE GENOMIC DNA]</scope>
    <source>
        <strain evidence="4">JCM 10303</strain>
    </source>
</reference>
<feature type="transmembrane region" description="Helical" evidence="2">
    <location>
        <begin position="363"/>
        <end position="388"/>
    </location>
</feature>
<evidence type="ECO:0008006" key="5">
    <source>
        <dbReference type="Google" id="ProtNLM"/>
    </source>
</evidence>
<comment type="caution">
    <text evidence="3">The sequence shown here is derived from an EMBL/GenBank/DDBJ whole genome shotgun (WGS) entry which is preliminary data.</text>
</comment>
<proteinExistence type="predicted"/>
<feature type="region of interest" description="Disordered" evidence="1">
    <location>
        <begin position="480"/>
        <end position="567"/>
    </location>
</feature>
<keyword evidence="2" id="KW-0812">Transmembrane</keyword>
<organism evidence="3 4">
    <name type="scientific">Saccharopolyspora erythraea</name>
    <name type="common">Streptomyces erythraeus</name>
    <dbReference type="NCBI Taxonomy" id="1836"/>
    <lineage>
        <taxon>Bacteria</taxon>
        <taxon>Bacillati</taxon>
        <taxon>Actinomycetota</taxon>
        <taxon>Actinomycetes</taxon>
        <taxon>Pseudonocardiales</taxon>
        <taxon>Pseudonocardiaceae</taxon>
        <taxon>Saccharopolyspora</taxon>
    </lineage>
</organism>
<evidence type="ECO:0000256" key="2">
    <source>
        <dbReference type="SAM" id="Phobius"/>
    </source>
</evidence>
<keyword evidence="2" id="KW-1133">Transmembrane helix</keyword>
<evidence type="ECO:0000313" key="3">
    <source>
        <dbReference type="EMBL" id="GAA0508044.1"/>
    </source>
</evidence>
<protein>
    <recommendedName>
        <fullName evidence="5">Integral membrane protein</fullName>
    </recommendedName>
</protein>
<feature type="transmembrane region" description="Helical" evidence="2">
    <location>
        <begin position="400"/>
        <end position="424"/>
    </location>
</feature>
<accession>A0ABP3LVE4</accession>
<dbReference type="Proteomes" id="UP001500729">
    <property type="component" value="Unassembled WGS sequence"/>
</dbReference>
<keyword evidence="4" id="KW-1185">Reference proteome</keyword>
<feature type="transmembrane region" description="Helical" evidence="2">
    <location>
        <begin position="208"/>
        <end position="227"/>
    </location>
</feature>
<feature type="compositionally biased region" description="Low complexity" evidence="1">
    <location>
        <begin position="544"/>
        <end position="563"/>
    </location>
</feature>
<evidence type="ECO:0000256" key="1">
    <source>
        <dbReference type="SAM" id="MobiDB-lite"/>
    </source>
</evidence>
<evidence type="ECO:0000313" key="4">
    <source>
        <dbReference type="Proteomes" id="UP001500729"/>
    </source>
</evidence>
<feature type="transmembrane region" description="Helical" evidence="2">
    <location>
        <begin position="430"/>
        <end position="449"/>
    </location>
</feature>
<keyword evidence="2" id="KW-0472">Membrane</keyword>
<sequence>MTAVLIVTGVVIAAVLLRARRRSSRAPGEARPVPRRRGALAVVVALVGIQALIGAPATAQGFDCKEAPNPERPGSGMVGAIDPAPMGAVGVPGSVYYEFGYAGQIWHTYDLGCGPQGVTNPNAIVDTWLGNELFNIGKNMVGATNGLHYALINPTFLDPLDEVITTGTVALYDSVFTPWFGLVALLLAIVLFRYIWQGDLATIGKKSMWALAGLWFASATYLTPLVYTHALDEVVIAGTSSVQAGFLTEVGVDQRHALPTLLHDQVVYNNWLRGEFGSPDAPQAQQLGRELLAAQAWTKQEAHAGADAGSPEGKKQAFEDVAGKMGSAYGYFQGIDGSRTGAGMLAMVQGFAFASFQLLAKAAILLAQVLLRVVILAGPLIGLVALLYHQILRAVGRVAGAALLNVVMISAMAGLHTLILTWVFNPTRGFSALTQILLASLVTLVFLMVGKPIRRMGQMVELSVGGVGGSMPRMSGSVFSRFRGRGGSGKDGGESGGDFWETIRSGGGADDESGGGEQRRRRPEALLPSAVVATAHRLDRDAPPGDADAAPGARALPAATATRAEARRPGGYRASYALPEGAGQSRVVDTNPVADAKWDGHEEDPVLIPSRTDNAALPGPAEQPAPRRAEMEVVAGRPVYVVYRPSRGLEVADGG</sequence>
<feature type="compositionally biased region" description="Gly residues" evidence="1">
    <location>
        <begin position="485"/>
        <end position="496"/>
    </location>
</feature>
<dbReference type="RefSeq" id="WP_044547196.1">
    <property type="nucleotide sequence ID" value="NZ_BAAAGS010000002.1"/>
</dbReference>
<feature type="region of interest" description="Disordered" evidence="1">
    <location>
        <begin position="602"/>
        <end position="629"/>
    </location>
</feature>